<proteinExistence type="predicted"/>
<dbReference type="Proteomes" id="UP000024635">
    <property type="component" value="Unassembled WGS sequence"/>
</dbReference>
<protein>
    <submittedName>
        <fullName evidence="1">Uncharacterized protein</fullName>
    </submittedName>
</protein>
<keyword evidence="2" id="KW-1185">Reference proteome</keyword>
<organism evidence="1 2">
    <name type="scientific">Ancylostoma ceylanicum</name>
    <dbReference type="NCBI Taxonomy" id="53326"/>
    <lineage>
        <taxon>Eukaryota</taxon>
        <taxon>Metazoa</taxon>
        <taxon>Ecdysozoa</taxon>
        <taxon>Nematoda</taxon>
        <taxon>Chromadorea</taxon>
        <taxon>Rhabditida</taxon>
        <taxon>Rhabditina</taxon>
        <taxon>Rhabditomorpha</taxon>
        <taxon>Strongyloidea</taxon>
        <taxon>Ancylostomatidae</taxon>
        <taxon>Ancylostomatinae</taxon>
        <taxon>Ancylostoma</taxon>
    </lineage>
</organism>
<dbReference type="AlphaFoldDB" id="A0A016TQK3"/>
<name>A0A016TQK3_9BILA</name>
<reference evidence="2" key="1">
    <citation type="journal article" date="2015" name="Nat. Genet.">
        <title>The genome and transcriptome of the zoonotic hookworm Ancylostoma ceylanicum identify infection-specific gene families.</title>
        <authorList>
            <person name="Schwarz E.M."/>
            <person name="Hu Y."/>
            <person name="Antoshechkin I."/>
            <person name="Miller M.M."/>
            <person name="Sternberg P.W."/>
            <person name="Aroian R.V."/>
        </authorList>
    </citation>
    <scope>NUCLEOTIDE SEQUENCE</scope>
    <source>
        <strain evidence="2">HY135</strain>
    </source>
</reference>
<dbReference type="OrthoDB" id="5772623at2759"/>
<dbReference type="EMBL" id="JARK01001421">
    <property type="protein sequence ID" value="EYC04922.1"/>
    <property type="molecule type" value="Genomic_DNA"/>
</dbReference>
<accession>A0A016TQK3</accession>
<comment type="caution">
    <text evidence="1">The sequence shown here is derived from an EMBL/GenBank/DDBJ whole genome shotgun (WGS) entry which is preliminary data.</text>
</comment>
<evidence type="ECO:0000313" key="1">
    <source>
        <dbReference type="EMBL" id="EYC04922.1"/>
    </source>
</evidence>
<gene>
    <name evidence="1" type="primary">Acey_s0085.g1864</name>
    <name evidence="1" type="ORF">Y032_0085g1864</name>
</gene>
<evidence type="ECO:0000313" key="2">
    <source>
        <dbReference type="Proteomes" id="UP000024635"/>
    </source>
</evidence>
<sequence>MCDLLVFFLYDDNTYVTTVHTDHAGYRVNENNLFQTNNSEEQYSTKSSGFSLSLEQGQNVAFTNWALHISDDGSVAVIVHELNANLKNYL</sequence>